<sequence>MASRVAALFLLVVVCTGFAAGKRYLHTETTLAVLLEQGMHDKYKGSLAEETLDNCGAHPDEFISPAAEIAVDCCLSTTVKLFPLIRIESYIIQEAGNGCEISATAFHTKGGRIVCVVHPEDPRTEAKWVKSHINYLNSKKAAQ</sequence>
<keyword evidence="1" id="KW-0202">Cytokine</keyword>
<dbReference type="SMART" id="SM00199">
    <property type="entry name" value="SCY"/>
    <property type="match status" value="1"/>
</dbReference>
<proteinExistence type="predicted"/>
<accession>A0A4W6EG83</accession>
<organism evidence="4 5">
    <name type="scientific">Lates calcarifer</name>
    <name type="common">Barramundi</name>
    <name type="synonym">Holocentrus calcarifer</name>
    <dbReference type="NCBI Taxonomy" id="8187"/>
    <lineage>
        <taxon>Eukaryota</taxon>
        <taxon>Metazoa</taxon>
        <taxon>Chordata</taxon>
        <taxon>Craniata</taxon>
        <taxon>Vertebrata</taxon>
        <taxon>Euteleostomi</taxon>
        <taxon>Actinopterygii</taxon>
        <taxon>Neopterygii</taxon>
        <taxon>Teleostei</taxon>
        <taxon>Neoteleostei</taxon>
        <taxon>Acanthomorphata</taxon>
        <taxon>Carangaria</taxon>
        <taxon>Carangaria incertae sedis</taxon>
        <taxon>Centropomidae</taxon>
        <taxon>Lates</taxon>
    </lineage>
</organism>
<feature type="signal peptide" evidence="2">
    <location>
        <begin position="1"/>
        <end position="21"/>
    </location>
</feature>
<dbReference type="GO" id="GO:0008009">
    <property type="term" value="F:chemokine activity"/>
    <property type="evidence" value="ECO:0007669"/>
    <property type="project" value="InterPro"/>
</dbReference>
<evidence type="ECO:0000256" key="1">
    <source>
        <dbReference type="ARBA" id="ARBA00022514"/>
    </source>
</evidence>
<keyword evidence="2" id="KW-0732">Signal</keyword>
<name>A0A4W6EG83_LATCA</name>
<evidence type="ECO:0000256" key="2">
    <source>
        <dbReference type="SAM" id="SignalP"/>
    </source>
</evidence>
<reference evidence="4" key="2">
    <citation type="submission" date="2025-08" db="UniProtKB">
        <authorList>
            <consortium name="Ensembl"/>
        </authorList>
    </citation>
    <scope>IDENTIFICATION</scope>
</reference>
<feature type="chain" id="PRO_5021252409" description="Chemokine interleukin-8-like domain-containing protein" evidence="2">
    <location>
        <begin position="22"/>
        <end position="143"/>
    </location>
</feature>
<dbReference type="AlphaFoldDB" id="A0A4W6EG83"/>
<dbReference type="Ensembl" id="ENSLCAT00010037569.1">
    <property type="protein sequence ID" value="ENSLCAP00010036707.1"/>
    <property type="gene ID" value="ENSLCAG00010017192.1"/>
</dbReference>
<evidence type="ECO:0000313" key="5">
    <source>
        <dbReference type="Proteomes" id="UP000314980"/>
    </source>
</evidence>
<dbReference type="InterPro" id="IPR036048">
    <property type="entry name" value="Interleukin_8-like_sf"/>
</dbReference>
<dbReference type="InParanoid" id="A0A4W6EG83"/>
<dbReference type="GO" id="GO:0006955">
    <property type="term" value="P:immune response"/>
    <property type="evidence" value="ECO:0007669"/>
    <property type="project" value="InterPro"/>
</dbReference>
<reference evidence="4" key="3">
    <citation type="submission" date="2025-09" db="UniProtKB">
        <authorList>
            <consortium name="Ensembl"/>
        </authorList>
    </citation>
    <scope>IDENTIFICATION</scope>
</reference>
<dbReference type="Proteomes" id="UP000314980">
    <property type="component" value="Unassembled WGS sequence"/>
</dbReference>
<feature type="domain" description="Chemokine interleukin-8-like" evidence="3">
    <location>
        <begin position="70"/>
        <end position="136"/>
    </location>
</feature>
<dbReference type="GeneTree" id="ENSGT00990000203821"/>
<dbReference type="Gene3D" id="2.40.50.40">
    <property type="match status" value="1"/>
</dbReference>
<dbReference type="CDD" id="cd00169">
    <property type="entry name" value="Chemokine"/>
    <property type="match status" value="1"/>
</dbReference>
<keyword evidence="5" id="KW-1185">Reference proteome</keyword>
<evidence type="ECO:0000259" key="3">
    <source>
        <dbReference type="SMART" id="SM00199"/>
    </source>
</evidence>
<dbReference type="GO" id="GO:0005615">
    <property type="term" value="C:extracellular space"/>
    <property type="evidence" value="ECO:0007669"/>
    <property type="project" value="UniProtKB-KW"/>
</dbReference>
<gene>
    <name evidence="4" type="primary">LOC108887160</name>
</gene>
<evidence type="ECO:0000313" key="4">
    <source>
        <dbReference type="Ensembl" id="ENSLCAP00010036707.1"/>
    </source>
</evidence>
<dbReference type="SUPFAM" id="SSF54117">
    <property type="entry name" value="Interleukin 8-like chemokines"/>
    <property type="match status" value="1"/>
</dbReference>
<protein>
    <recommendedName>
        <fullName evidence="3">Chemokine interleukin-8-like domain-containing protein</fullName>
    </recommendedName>
</protein>
<dbReference type="Pfam" id="PF00048">
    <property type="entry name" value="IL8"/>
    <property type="match status" value="1"/>
</dbReference>
<dbReference type="InterPro" id="IPR001811">
    <property type="entry name" value="Chemokine_IL8-like_dom"/>
</dbReference>
<reference evidence="5" key="1">
    <citation type="submission" date="2015-09" db="EMBL/GenBank/DDBJ databases">
        <authorList>
            <person name="Sai Rama Sridatta P."/>
        </authorList>
    </citation>
    <scope>NUCLEOTIDE SEQUENCE [LARGE SCALE GENOMIC DNA]</scope>
</reference>